<evidence type="ECO:0000256" key="4">
    <source>
        <dbReference type="ARBA" id="ARBA00022989"/>
    </source>
</evidence>
<gene>
    <name evidence="8" type="ORF">UFOPK4173_00859</name>
</gene>
<evidence type="ECO:0000256" key="2">
    <source>
        <dbReference type="ARBA" id="ARBA00022475"/>
    </source>
</evidence>
<dbReference type="GO" id="GO:0008137">
    <property type="term" value="F:NADH dehydrogenase (ubiquinone) activity"/>
    <property type="evidence" value="ECO:0007669"/>
    <property type="project" value="InterPro"/>
</dbReference>
<feature type="transmembrane region" description="Helical" evidence="6">
    <location>
        <begin position="212"/>
        <end position="233"/>
    </location>
</feature>
<feature type="transmembrane region" description="Helical" evidence="6">
    <location>
        <begin position="371"/>
        <end position="393"/>
    </location>
</feature>
<dbReference type="NCBIfam" id="NF009308">
    <property type="entry name" value="PRK12665.1"/>
    <property type="match status" value="1"/>
</dbReference>
<dbReference type="InterPro" id="IPR001750">
    <property type="entry name" value="ND/Mrp_TM"/>
</dbReference>
<accession>A0A6J7RWL9</accession>
<feature type="transmembrane region" description="Helical" evidence="6">
    <location>
        <begin position="405"/>
        <end position="426"/>
    </location>
</feature>
<proteinExistence type="predicted"/>
<keyword evidence="4 6" id="KW-1133">Transmembrane helix</keyword>
<evidence type="ECO:0000313" key="8">
    <source>
        <dbReference type="EMBL" id="CAB5033251.1"/>
    </source>
</evidence>
<dbReference type="PANTHER" id="PTHR42703">
    <property type="entry name" value="NADH DEHYDROGENASE"/>
    <property type="match status" value="1"/>
</dbReference>
<keyword evidence="3 6" id="KW-0812">Transmembrane</keyword>
<dbReference type="PANTHER" id="PTHR42703:SF1">
    <property type="entry name" value="NA(+)_H(+) ANTIPORTER SUBUNIT D1"/>
    <property type="match status" value="1"/>
</dbReference>
<feature type="transmembrane region" description="Helical" evidence="6">
    <location>
        <begin position="307"/>
        <end position="334"/>
    </location>
</feature>
<evidence type="ECO:0000256" key="3">
    <source>
        <dbReference type="ARBA" id="ARBA00022692"/>
    </source>
</evidence>
<evidence type="ECO:0000259" key="7">
    <source>
        <dbReference type="Pfam" id="PF00361"/>
    </source>
</evidence>
<sequence>MVEQAKMSVLLVLPIVLPLLAAALAIIAYNHRALQRIVAVGALIAVVADSAFLLVAVERDGVQSVQMGAWPAPLGITLVVDMFSALMLVISMVTVLSVLIYAIGQPGVDHDQPVFHPVYLVMTAGVALSFTTGDLFNLFVAYEITLAASYVLITLGGRREQIRSGMTYIIINLLASTLFVVGIAWVYAATGTVNMADLAVKIAQLPSGTQTALSMFLLVVFGIKAAIFPLFFWLPDSYPTARMPVTAVFAGLLTKVGVYSIIRTQTLLFPQHRPSTILLVCAGLTMVIGVLGAIAQNDMKRILSFHIVSQIGYMILGLGLFSVAGVAGTVFFIFHQIPVKTALFLATGLVEQSTGSTALSKVGGMIRRTPLVAGLFLLAALSLAGIPPFSGFVGKLGIIQAGFSAGEYVVVGVSLVVSLLTLFSMIKIWNGVFLGTPEDPTLRLASATSDERLSTPVLMRGATVALVGVTLAIALFAGTLFDLSERAAQGLLDPSAYIHQVLG</sequence>
<feature type="transmembrane region" description="Helical" evidence="6">
    <location>
        <begin position="135"/>
        <end position="155"/>
    </location>
</feature>
<organism evidence="8">
    <name type="scientific">freshwater metagenome</name>
    <dbReference type="NCBI Taxonomy" id="449393"/>
    <lineage>
        <taxon>unclassified sequences</taxon>
        <taxon>metagenomes</taxon>
        <taxon>ecological metagenomes</taxon>
    </lineage>
</organism>
<name>A0A6J7RWL9_9ZZZZ</name>
<dbReference type="GO" id="GO:0042773">
    <property type="term" value="P:ATP synthesis coupled electron transport"/>
    <property type="evidence" value="ECO:0007669"/>
    <property type="project" value="InterPro"/>
</dbReference>
<evidence type="ECO:0000256" key="5">
    <source>
        <dbReference type="ARBA" id="ARBA00023136"/>
    </source>
</evidence>
<feature type="domain" description="NADH:quinone oxidoreductase/Mrp antiporter transmembrane" evidence="7">
    <location>
        <begin position="133"/>
        <end position="421"/>
    </location>
</feature>
<dbReference type="InterPro" id="IPR050586">
    <property type="entry name" value="CPA3_Na-H_Antiporter_D"/>
</dbReference>
<dbReference type="AlphaFoldDB" id="A0A6J7RWL9"/>
<feature type="transmembrane region" description="Helical" evidence="6">
    <location>
        <begin position="78"/>
        <end position="103"/>
    </location>
</feature>
<reference evidence="8" key="1">
    <citation type="submission" date="2020-05" db="EMBL/GenBank/DDBJ databases">
        <authorList>
            <person name="Chiriac C."/>
            <person name="Salcher M."/>
            <person name="Ghai R."/>
            <person name="Kavagutti S V."/>
        </authorList>
    </citation>
    <scope>NUCLEOTIDE SEQUENCE</scope>
</reference>
<dbReference type="Pfam" id="PF00361">
    <property type="entry name" value="Proton_antipo_M"/>
    <property type="match status" value="1"/>
</dbReference>
<keyword evidence="5 6" id="KW-0472">Membrane</keyword>
<feature type="transmembrane region" description="Helical" evidence="6">
    <location>
        <begin position="167"/>
        <end position="188"/>
    </location>
</feature>
<evidence type="ECO:0000256" key="1">
    <source>
        <dbReference type="ARBA" id="ARBA00004651"/>
    </source>
</evidence>
<dbReference type="EMBL" id="CAFBPW010000081">
    <property type="protein sequence ID" value="CAB5033251.1"/>
    <property type="molecule type" value="Genomic_DNA"/>
</dbReference>
<evidence type="ECO:0000256" key="6">
    <source>
        <dbReference type="SAM" id="Phobius"/>
    </source>
</evidence>
<dbReference type="GO" id="GO:0005886">
    <property type="term" value="C:plasma membrane"/>
    <property type="evidence" value="ECO:0007669"/>
    <property type="project" value="UniProtKB-SubCell"/>
</dbReference>
<dbReference type="PRINTS" id="PR01437">
    <property type="entry name" value="NUOXDRDTASE4"/>
</dbReference>
<feature type="transmembrane region" description="Helical" evidence="6">
    <location>
        <begin position="457"/>
        <end position="481"/>
    </location>
</feature>
<feature type="transmembrane region" description="Helical" evidence="6">
    <location>
        <begin position="35"/>
        <end position="57"/>
    </location>
</feature>
<protein>
    <submittedName>
        <fullName evidence="8">Unannotated protein</fullName>
    </submittedName>
</protein>
<dbReference type="InterPro" id="IPR003918">
    <property type="entry name" value="NADH_UbQ_OxRdtase"/>
</dbReference>
<keyword evidence="2" id="KW-1003">Cell membrane</keyword>
<feature type="transmembrane region" description="Helical" evidence="6">
    <location>
        <begin position="274"/>
        <end position="295"/>
    </location>
</feature>
<comment type="subcellular location">
    <subcellularLocation>
        <location evidence="1">Cell membrane</location>
        <topology evidence="1">Multi-pass membrane protein</topology>
    </subcellularLocation>
</comment>
<feature type="transmembrane region" description="Helical" evidence="6">
    <location>
        <begin position="245"/>
        <end position="262"/>
    </location>
</feature>